<dbReference type="InParanoid" id="A0A420XMM0"/>
<dbReference type="GO" id="GO:0006303">
    <property type="term" value="P:double-strand break repair via nonhomologous end joining"/>
    <property type="evidence" value="ECO:0007669"/>
    <property type="project" value="UniProtKB-UniRule"/>
</dbReference>
<keyword evidence="3" id="KW-0227">DNA damage</keyword>
<dbReference type="FunFam" id="2.40.290.10:FF:000004">
    <property type="entry name" value="Non-homologous end joining protein Ku"/>
    <property type="match status" value="1"/>
</dbReference>
<name>A0A420XMM0_9ACTN</name>
<feature type="compositionally biased region" description="Basic residues" evidence="4">
    <location>
        <begin position="343"/>
        <end position="354"/>
    </location>
</feature>
<evidence type="ECO:0000256" key="3">
    <source>
        <dbReference type="HAMAP-Rule" id="MF_01875"/>
    </source>
</evidence>
<dbReference type="AlphaFoldDB" id="A0A420XMM0"/>
<protein>
    <recommendedName>
        <fullName evidence="3">Non-homologous end joining protein Ku</fullName>
    </recommendedName>
</protein>
<evidence type="ECO:0000259" key="5">
    <source>
        <dbReference type="SMART" id="SM00559"/>
    </source>
</evidence>
<dbReference type="CDD" id="cd00789">
    <property type="entry name" value="KU_like"/>
    <property type="match status" value="1"/>
</dbReference>
<dbReference type="PANTHER" id="PTHR41251:SF1">
    <property type="entry name" value="NON-HOMOLOGOUS END JOINING PROTEIN KU"/>
    <property type="match status" value="1"/>
</dbReference>
<dbReference type="InterPro" id="IPR016194">
    <property type="entry name" value="SPOC-like_C_dom_sf"/>
</dbReference>
<keyword evidence="1 3" id="KW-0238">DNA-binding</keyword>
<dbReference type="Gene3D" id="2.40.290.10">
    <property type="match status" value="1"/>
</dbReference>
<dbReference type="OrthoDB" id="9795084at2"/>
<keyword evidence="7" id="KW-1185">Reference proteome</keyword>
<dbReference type="HAMAP" id="MF_01875">
    <property type="entry name" value="Prokaryotic_Ku"/>
    <property type="match status" value="1"/>
</dbReference>
<keyword evidence="2 3" id="KW-0233">DNA recombination</keyword>
<reference evidence="6 7" key="1">
    <citation type="submission" date="2018-10" db="EMBL/GenBank/DDBJ databases">
        <title>Genomic Encyclopedia of Archaeal and Bacterial Type Strains, Phase II (KMG-II): from individual species to whole genera.</title>
        <authorList>
            <person name="Goeker M."/>
        </authorList>
    </citation>
    <scope>NUCLEOTIDE SEQUENCE [LARGE SCALE GENOMIC DNA]</scope>
    <source>
        <strain evidence="6 7">RP-AC37</strain>
    </source>
</reference>
<feature type="compositionally biased region" description="Low complexity" evidence="4">
    <location>
        <begin position="262"/>
        <end position="342"/>
    </location>
</feature>
<accession>A0A420XMM0</accession>
<evidence type="ECO:0000313" key="7">
    <source>
        <dbReference type="Proteomes" id="UP000281955"/>
    </source>
</evidence>
<dbReference type="GO" id="GO:0006310">
    <property type="term" value="P:DNA recombination"/>
    <property type="evidence" value="ECO:0007669"/>
    <property type="project" value="UniProtKB-KW"/>
</dbReference>
<dbReference type="EMBL" id="RBWV01000013">
    <property type="protein sequence ID" value="RKS72524.1"/>
    <property type="molecule type" value="Genomic_DNA"/>
</dbReference>
<dbReference type="InterPro" id="IPR009187">
    <property type="entry name" value="Prok_Ku"/>
</dbReference>
<keyword evidence="3" id="KW-0234">DNA repair</keyword>
<proteinExistence type="inferred from homology"/>
<dbReference type="RefSeq" id="WP_121194058.1">
    <property type="nucleotide sequence ID" value="NZ_RBWV01000013.1"/>
</dbReference>
<feature type="region of interest" description="Disordered" evidence="4">
    <location>
        <begin position="253"/>
        <end position="354"/>
    </location>
</feature>
<organism evidence="6 7">
    <name type="scientific">Motilibacter peucedani</name>
    <dbReference type="NCBI Taxonomy" id="598650"/>
    <lineage>
        <taxon>Bacteria</taxon>
        <taxon>Bacillati</taxon>
        <taxon>Actinomycetota</taxon>
        <taxon>Actinomycetes</taxon>
        <taxon>Motilibacterales</taxon>
        <taxon>Motilibacteraceae</taxon>
        <taxon>Motilibacter</taxon>
    </lineage>
</organism>
<gene>
    <name evidence="3" type="primary">ku</name>
    <name evidence="6" type="ORF">CLV35_2769</name>
</gene>
<dbReference type="SUPFAM" id="SSF100939">
    <property type="entry name" value="SPOC domain-like"/>
    <property type="match status" value="1"/>
</dbReference>
<dbReference type="Pfam" id="PF02735">
    <property type="entry name" value="Ku"/>
    <property type="match status" value="1"/>
</dbReference>
<dbReference type="SMART" id="SM00559">
    <property type="entry name" value="Ku78"/>
    <property type="match status" value="1"/>
</dbReference>
<dbReference type="GO" id="GO:0003690">
    <property type="term" value="F:double-stranded DNA binding"/>
    <property type="evidence" value="ECO:0007669"/>
    <property type="project" value="UniProtKB-UniRule"/>
</dbReference>
<comment type="subunit">
    <text evidence="3">Homodimer. Interacts with LigD.</text>
</comment>
<feature type="domain" description="Ku" evidence="5">
    <location>
        <begin position="52"/>
        <end position="180"/>
    </location>
</feature>
<dbReference type="NCBIfam" id="TIGR02772">
    <property type="entry name" value="Ku_bact"/>
    <property type="match status" value="1"/>
</dbReference>
<comment type="function">
    <text evidence="3">With LigD forms a non-homologous end joining (NHEJ) DNA repair enzyme, which repairs dsDNA breaks with reduced fidelity. Binds linear dsDNA with 5'- and 3'- overhangs but not closed circular dsDNA nor ssDNA. Recruits and stimulates the ligase activity of LigD.</text>
</comment>
<sequence>MQAIWKGTVSFGLVSIPVRLYAATEEKGVSFRQVHDADGGRIKYKRVCSVDGEEVAYRDIVKGYELPDGDTIVLTDEDFSALPLATKRVIDVLQFVPLEQVDGVYLSKPYYLSAEGPGTKPYVLLRDALEGAGRAALVKVALRNRESLAVMRPKDGALLVQTMLWPDEVRDAAPFAPEQEVTVRDQEVAMAQSYIETLSGDFDPSGFTDDYRVALEQLVEAKVNGREVPETEEPEDSGGQVVDLMAALRASVEAAQSRRAGTDTATAPAARAASPSSSGGGTTKTAAAATKAPAKSTAAAKKAPARAAAKSTTTKSTTTGSTAAAKKTATKKAATASTAAKKAPAKKTAAKKSA</sequence>
<comment type="caution">
    <text evidence="6">The sequence shown here is derived from an EMBL/GenBank/DDBJ whole genome shotgun (WGS) entry which is preliminary data.</text>
</comment>
<evidence type="ECO:0000313" key="6">
    <source>
        <dbReference type="EMBL" id="RKS72524.1"/>
    </source>
</evidence>
<evidence type="ECO:0000256" key="4">
    <source>
        <dbReference type="SAM" id="MobiDB-lite"/>
    </source>
</evidence>
<dbReference type="InterPro" id="IPR006164">
    <property type="entry name" value="DNA_bd_Ku70/Ku80"/>
</dbReference>
<dbReference type="PANTHER" id="PTHR41251">
    <property type="entry name" value="NON-HOMOLOGOUS END JOINING PROTEIN KU"/>
    <property type="match status" value="1"/>
</dbReference>
<evidence type="ECO:0000256" key="1">
    <source>
        <dbReference type="ARBA" id="ARBA00023125"/>
    </source>
</evidence>
<dbReference type="Proteomes" id="UP000281955">
    <property type="component" value="Unassembled WGS sequence"/>
</dbReference>
<evidence type="ECO:0000256" key="2">
    <source>
        <dbReference type="ARBA" id="ARBA00023172"/>
    </source>
</evidence>
<comment type="similarity">
    <text evidence="3">Belongs to the prokaryotic Ku family.</text>
</comment>